<name>A0ABD1VZM1_9LAMI</name>
<keyword evidence="2" id="KW-1185">Reference proteome</keyword>
<dbReference type="EMBL" id="JBFOLK010000001">
    <property type="protein sequence ID" value="KAL2542710.1"/>
    <property type="molecule type" value="Genomic_DNA"/>
</dbReference>
<evidence type="ECO:0000313" key="1">
    <source>
        <dbReference type="EMBL" id="KAL2542710.1"/>
    </source>
</evidence>
<dbReference type="Proteomes" id="UP001604336">
    <property type="component" value="Unassembled WGS sequence"/>
</dbReference>
<comment type="caution">
    <text evidence="1">The sequence shown here is derived from an EMBL/GenBank/DDBJ whole genome shotgun (WGS) entry which is preliminary data.</text>
</comment>
<proteinExistence type="predicted"/>
<reference evidence="2" key="1">
    <citation type="submission" date="2024-07" db="EMBL/GenBank/DDBJ databases">
        <title>Two chromosome-level genome assemblies of Korean endemic species Abeliophyllum distichum and Forsythia ovata (Oleaceae).</title>
        <authorList>
            <person name="Jang H."/>
        </authorList>
    </citation>
    <scope>NUCLEOTIDE SEQUENCE [LARGE SCALE GENOMIC DNA]</scope>
</reference>
<organism evidence="1 2">
    <name type="scientific">Abeliophyllum distichum</name>
    <dbReference type="NCBI Taxonomy" id="126358"/>
    <lineage>
        <taxon>Eukaryota</taxon>
        <taxon>Viridiplantae</taxon>
        <taxon>Streptophyta</taxon>
        <taxon>Embryophyta</taxon>
        <taxon>Tracheophyta</taxon>
        <taxon>Spermatophyta</taxon>
        <taxon>Magnoliopsida</taxon>
        <taxon>eudicotyledons</taxon>
        <taxon>Gunneridae</taxon>
        <taxon>Pentapetalae</taxon>
        <taxon>asterids</taxon>
        <taxon>lamiids</taxon>
        <taxon>Lamiales</taxon>
        <taxon>Oleaceae</taxon>
        <taxon>Forsythieae</taxon>
        <taxon>Abeliophyllum</taxon>
    </lineage>
</organism>
<evidence type="ECO:0000313" key="2">
    <source>
        <dbReference type="Proteomes" id="UP001604336"/>
    </source>
</evidence>
<accession>A0ABD1VZM1</accession>
<dbReference type="AlphaFoldDB" id="A0ABD1VZM1"/>
<sequence length="145" mass="16294">MDNHNVNVSSHSRGFSNKSKPPKFNAIIACSCLFTTNEKTCCSMPNHSATCEIYYLCFRSKLLPPGSVASAFKPFPFGTRLFRSKLLPPRSMASTSKPFLFRTKLFRKKLLPPGSIACTSKPLPLGTRLFHNNLPFHSKLRTLRD</sequence>
<protein>
    <submittedName>
        <fullName evidence="1">Uncharacterized protein</fullName>
    </submittedName>
</protein>
<gene>
    <name evidence="1" type="ORF">Adt_03688</name>
</gene>